<feature type="transmembrane region" description="Helical" evidence="6">
    <location>
        <begin position="202"/>
        <end position="221"/>
    </location>
</feature>
<evidence type="ECO:0000259" key="7">
    <source>
        <dbReference type="PROSITE" id="PS50850"/>
    </source>
</evidence>
<dbReference type="OrthoDB" id="7584869at2"/>
<proteinExistence type="predicted"/>
<feature type="transmembrane region" description="Helical" evidence="6">
    <location>
        <begin position="295"/>
        <end position="315"/>
    </location>
</feature>
<evidence type="ECO:0000256" key="5">
    <source>
        <dbReference type="SAM" id="MobiDB-lite"/>
    </source>
</evidence>
<name>A0A428WJI5_AMYBA</name>
<feature type="transmembrane region" description="Helical" evidence="6">
    <location>
        <begin position="350"/>
        <end position="378"/>
    </location>
</feature>
<dbReference type="Proteomes" id="UP000286716">
    <property type="component" value="Unassembled WGS sequence"/>
</dbReference>
<dbReference type="GO" id="GO:0005886">
    <property type="term" value="C:plasma membrane"/>
    <property type="evidence" value="ECO:0007669"/>
    <property type="project" value="UniProtKB-SubCell"/>
</dbReference>
<keyword evidence="9" id="KW-1185">Reference proteome</keyword>
<dbReference type="AlphaFoldDB" id="A0A428WJI5"/>
<feature type="region of interest" description="Disordered" evidence="5">
    <location>
        <begin position="1"/>
        <end position="32"/>
    </location>
</feature>
<feature type="transmembrane region" description="Helical" evidence="6">
    <location>
        <begin position="261"/>
        <end position="283"/>
    </location>
</feature>
<feature type="transmembrane region" description="Helical" evidence="6">
    <location>
        <begin position="44"/>
        <end position="61"/>
    </location>
</feature>
<dbReference type="Pfam" id="PF07690">
    <property type="entry name" value="MFS_1"/>
    <property type="match status" value="1"/>
</dbReference>
<dbReference type="PROSITE" id="PS50850">
    <property type="entry name" value="MFS"/>
    <property type="match status" value="1"/>
</dbReference>
<organism evidence="8 9">
    <name type="scientific">Amycolatopsis balhimycina DSM 5908</name>
    <dbReference type="NCBI Taxonomy" id="1081091"/>
    <lineage>
        <taxon>Bacteria</taxon>
        <taxon>Bacillati</taxon>
        <taxon>Actinomycetota</taxon>
        <taxon>Actinomycetes</taxon>
        <taxon>Pseudonocardiales</taxon>
        <taxon>Pseudonocardiaceae</taxon>
        <taxon>Amycolatopsis</taxon>
    </lineage>
</organism>
<feature type="transmembrane region" description="Helical" evidence="6">
    <location>
        <begin position="422"/>
        <end position="441"/>
    </location>
</feature>
<evidence type="ECO:0000313" key="9">
    <source>
        <dbReference type="Proteomes" id="UP000286716"/>
    </source>
</evidence>
<dbReference type="GO" id="GO:0022857">
    <property type="term" value="F:transmembrane transporter activity"/>
    <property type="evidence" value="ECO:0007669"/>
    <property type="project" value="InterPro"/>
</dbReference>
<dbReference type="InterPro" id="IPR036259">
    <property type="entry name" value="MFS_trans_sf"/>
</dbReference>
<feature type="transmembrane region" description="Helical" evidence="6">
    <location>
        <begin position="81"/>
        <end position="104"/>
    </location>
</feature>
<dbReference type="PANTHER" id="PTHR23528">
    <property type="match status" value="1"/>
</dbReference>
<dbReference type="Gene3D" id="1.20.1250.20">
    <property type="entry name" value="MFS general substrate transporter like domains"/>
    <property type="match status" value="2"/>
</dbReference>
<comment type="caution">
    <text evidence="8">The sequence shown here is derived from an EMBL/GenBank/DDBJ whole genome shotgun (WGS) entry which is preliminary data.</text>
</comment>
<evidence type="ECO:0000313" key="8">
    <source>
        <dbReference type="EMBL" id="RSM43180.1"/>
    </source>
</evidence>
<dbReference type="PANTHER" id="PTHR23528:SF1">
    <property type="entry name" value="MAJOR FACILITATOR SUPERFAMILY (MFS) PROFILE DOMAIN-CONTAINING PROTEIN"/>
    <property type="match status" value="1"/>
</dbReference>
<keyword evidence="4 6" id="KW-0472">Membrane</keyword>
<feature type="transmembrane region" description="Helical" evidence="6">
    <location>
        <begin position="175"/>
        <end position="196"/>
    </location>
</feature>
<feature type="domain" description="Major facilitator superfamily (MFS) profile" evidence="7">
    <location>
        <begin position="47"/>
        <end position="447"/>
    </location>
</feature>
<dbReference type="SUPFAM" id="SSF103473">
    <property type="entry name" value="MFS general substrate transporter"/>
    <property type="match status" value="1"/>
</dbReference>
<feature type="compositionally biased region" description="Pro residues" evidence="5">
    <location>
        <begin position="1"/>
        <end position="18"/>
    </location>
</feature>
<gene>
    <name evidence="8" type="ORF">DMA12_19775</name>
</gene>
<dbReference type="InterPro" id="IPR011701">
    <property type="entry name" value="MFS"/>
</dbReference>
<keyword evidence="2 6" id="KW-0812">Transmembrane</keyword>
<accession>A0A428WJI5</accession>
<protein>
    <submittedName>
        <fullName evidence="8">MFS transporter</fullName>
    </submittedName>
</protein>
<feature type="transmembrane region" description="Helical" evidence="6">
    <location>
        <begin position="141"/>
        <end position="163"/>
    </location>
</feature>
<reference evidence="8 9" key="1">
    <citation type="submission" date="2018-05" db="EMBL/GenBank/DDBJ databases">
        <title>Evolution of GPA BGCs.</title>
        <authorList>
            <person name="Waglechner N."/>
            <person name="Wright G.D."/>
        </authorList>
    </citation>
    <scope>NUCLEOTIDE SEQUENCE [LARGE SCALE GENOMIC DNA]</scope>
    <source>
        <strain evidence="8 9">DSM 5908</strain>
    </source>
</reference>
<feature type="transmembrane region" description="Helical" evidence="6">
    <location>
        <begin position="399"/>
        <end position="416"/>
    </location>
</feature>
<keyword evidence="3 6" id="KW-1133">Transmembrane helix</keyword>
<dbReference type="EMBL" id="QHHU01000026">
    <property type="protein sequence ID" value="RSM43180.1"/>
    <property type="molecule type" value="Genomic_DNA"/>
</dbReference>
<dbReference type="InterPro" id="IPR020846">
    <property type="entry name" value="MFS_dom"/>
</dbReference>
<evidence type="ECO:0000256" key="3">
    <source>
        <dbReference type="ARBA" id="ARBA00022989"/>
    </source>
</evidence>
<evidence type="ECO:0000256" key="2">
    <source>
        <dbReference type="ARBA" id="ARBA00022692"/>
    </source>
</evidence>
<evidence type="ECO:0000256" key="4">
    <source>
        <dbReference type="ARBA" id="ARBA00023136"/>
    </source>
</evidence>
<comment type="subcellular location">
    <subcellularLocation>
        <location evidence="1">Cell membrane</location>
        <topology evidence="1">Multi-pass membrane protein</topology>
    </subcellularLocation>
</comment>
<evidence type="ECO:0000256" key="6">
    <source>
        <dbReference type="SAM" id="Phobius"/>
    </source>
</evidence>
<evidence type="ECO:0000256" key="1">
    <source>
        <dbReference type="ARBA" id="ARBA00004651"/>
    </source>
</evidence>
<dbReference type="RefSeq" id="WP_020639975.1">
    <property type="nucleotide sequence ID" value="NZ_QHHU01000026.1"/>
</dbReference>
<sequence>MPHPEPTSPIPAALPPPTEAKERPWLGSSPGTADADLPKVSPRYVFLLVLASLGTWMAYVAPMSYSLTIRLHQIAPGHAEYLGYLTGIGGVVSLVLNPFVGVLSDRTRSRLGRRRPYLIAGTLAGLAALLVLAVAPNVALLGAGWVLAVIGWQTVMAAITTLQADKLPEHQRGKVSGITGLAQMVASALGVAVATTLVGNNLLLLLVPGLIGLLLVLPLAVRPQDPDGRTITLPEDKIGIRLLFAKYLFDPRRHRDFAWNWLGRFVFYIGMTFNTTYLAFFLAQRLGVSVERIGGTITAISGAGVLATMLGALAGGILSDRLRRRRLFVLLSGLLFCVGALLMVSSPSFAVLVAGSALTSLALGMFSAVDQAVVLDVLPSRAEAGRFIGIVNYAQQIPHAVAPLAASVLLGIGAAGDEKNYSVLYLAGGALTLIGGLIVMVKVKGSR</sequence>
<feature type="transmembrane region" description="Helical" evidence="6">
    <location>
        <begin position="327"/>
        <end position="344"/>
    </location>
</feature>
<feature type="transmembrane region" description="Helical" evidence="6">
    <location>
        <begin position="116"/>
        <end position="135"/>
    </location>
</feature>